<dbReference type="OrthoDB" id="1097360at2"/>
<dbReference type="EMBL" id="CP003056">
    <property type="protein sequence ID" value="AEP00061.1"/>
    <property type="molecule type" value="Genomic_DNA"/>
</dbReference>
<dbReference type="NCBIfam" id="TIGR01784">
    <property type="entry name" value="T_den_put_tspse"/>
    <property type="match status" value="1"/>
</dbReference>
<evidence type="ECO:0000313" key="1">
    <source>
        <dbReference type="EMBL" id="AEP00061.1"/>
    </source>
</evidence>
<dbReference type="PANTHER" id="PTHR41317">
    <property type="entry name" value="PD-(D_E)XK NUCLEASE FAMILY TRANSPOSASE"/>
    <property type="match status" value="1"/>
</dbReference>
<dbReference type="KEGG" id="bag:Bcoa_0843"/>
<reference evidence="1 2" key="1">
    <citation type="journal article" date="2011" name="Stand. Genomic Sci.">
        <title>Complete Genome Sequence of a thermotolerant sporogenic lactic acid bacterium, Bacillus coagulans strain 36D1.</title>
        <authorList>
            <person name="Rhee M.S."/>
            <person name="Moritz B.E."/>
            <person name="Xie G."/>
            <person name="Glavina Del Rio T."/>
            <person name="Dalin E."/>
            <person name="Tice H."/>
            <person name="Bruce D."/>
            <person name="Goodwin L."/>
            <person name="Chertkov O."/>
            <person name="Brettin T."/>
            <person name="Han C."/>
            <person name="Detter C."/>
            <person name="Pitluck S."/>
            <person name="Land M.L."/>
            <person name="Patel M."/>
            <person name="Ou M."/>
            <person name="Harbrucker R."/>
            <person name="Ingram L.O."/>
            <person name="Shanmugam K.T."/>
        </authorList>
    </citation>
    <scope>NUCLEOTIDE SEQUENCE [LARGE SCALE GENOMIC DNA]</scope>
    <source>
        <strain evidence="1 2">36D1</strain>
    </source>
</reference>
<accession>G2TQY5</accession>
<dbReference type="RefSeq" id="WP_014096204.1">
    <property type="nucleotide sequence ID" value="NC_016023.1"/>
</dbReference>
<name>G2TQY5_HEYCO</name>
<organism evidence="1 2">
    <name type="scientific">Heyndrickxia coagulans 36D1</name>
    <dbReference type="NCBI Taxonomy" id="345219"/>
    <lineage>
        <taxon>Bacteria</taxon>
        <taxon>Bacillati</taxon>
        <taxon>Bacillota</taxon>
        <taxon>Bacilli</taxon>
        <taxon>Bacillales</taxon>
        <taxon>Bacillaceae</taxon>
        <taxon>Heyndrickxia</taxon>
    </lineage>
</organism>
<protein>
    <recommendedName>
        <fullName evidence="3">Rpn family recombination-promoting nuclease/putative transposase</fullName>
    </recommendedName>
</protein>
<evidence type="ECO:0000313" key="2">
    <source>
        <dbReference type="Proteomes" id="UP000009283"/>
    </source>
</evidence>
<dbReference type="HOGENOM" id="CLU_057504_0_2_9"/>
<gene>
    <name evidence="1" type="ORF">Bcoa_0843</name>
</gene>
<sequence length="318" mass="37973">MTKEYLDLKMDFMFKQLFGHPSRKNITIAFLNDLLNRKGQDRIVDVQYENTELIKSDPNGKTGHLDVLVYTSNHERINIEIQVENQHDMPERVLYYWAKLFSSPLKAGQIYRELVPTIMISILNYPLFPHQTKRFHNRFHVYEDLEFFMWSPHLEFHTFDLTKFRSKWKKYRRGMKAKPPASYPWLMMLSAADYRKQTIDTDILQELEELAMNEQEVLDAIKEWESLSANRENKVLYDARLKFLRDQLANIRGEREEGREEGRQEGLKEGIQKGIEKERETVIKKMLSKGTAPETIADMLDYPLEEIKKIQREIKWKH</sequence>
<dbReference type="Pfam" id="PF12784">
    <property type="entry name" value="PDDEXK_2"/>
    <property type="match status" value="1"/>
</dbReference>
<evidence type="ECO:0008006" key="3">
    <source>
        <dbReference type="Google" id="ProtNLM"/>
    </source>
</evidence>
<dbReference type="InterPro" id="IPR010106">
    <property type="entry name" value="RpnA"/>
</dbReference>
<dbReference type="AlphaFoldDB" id="G2TQY5"/>
<proteinExistence type="predicted"/>
<dbReference type="PANTHER" id="PTHR41317:SF1">
    <property type="entry name" value="PD-(D_E)XK NUCLEASE FAMILY TRANSPOSASE"/>
    <property type="match status" value="1"/>
</dbReference>
<dbReference type="Proteomes" id="UP000009283">
    <property type="component" value="Chromosome"/>
</dbReference>
<dbReference type="eggNOG" id="COG5464">
    <property type="taxonomic scope" value="Bacteria"/>
</dbReference>